<dbReference type="InterPro" id="IPR010359">
    <property type="entry name" value="IrrE_HExxH"/>
</dbReference>
<organism evidence="2 4">
    <name type="scientific">Carnobacterium viridans</name>
    <dbReference type="NCBI Taxonomy" id="174587"/>
    <lineage>
        <taxon>Bacteria</taxon>
        <taxon>Bacillati</taxon>
        <taxon>Bacillota</taxon>
        <taxon>Bacilli</taxon>
        <taxon>Lactobacillales</taxon>
        <taxon>Carnobacteriaceae</taxon>
        <taxon>Carnobacterium</taxon>
    </lineage>
</organism>
<dbReference type="AlphaFoldDB" id="A0A1H1BNU5"/>
<feature type="domain" description="IrrE N-terminal-like" evidence="1">
    <location>
        <begin position="25"/>
        <end position="90"/>
    </location>
</feature>
<evidence type="ECO:0000259" key="1">
    <source>
        <dbReference type="Pfam" id="PF06114"/>
    </source>
</evidence>
<dbReference type="EMBL" id="FNJW01000008">
    <property type="protein sequence ID" value="SDQ53533.1"/>
    <property type="molecule type" value="Genomic_DNA"/>
</dbReference>
<sequence>MDSVFDLLELNNIELVLISIESNGYYDPALNIIFINQLLDEEKQKEVILHELGHVLNHKDLASLYSNKSYRSKMENEATKFMIKYLINECEGQFNYSSVLEKYNLGIGWEGKIK</sequence>
<dbReference type="Gene3D" id="1.10.10.2910">
    <property type="match status" value="1"/>
</dbReference>
<reference evidence="4" key="1">
    <citation type="submission" date="2016-10" db="EMBL/GenBank/DDBJ databases">
        <authorList>
            <person name="Varghese N."/>
            <person name="Submissions S."/>
        </authorList>
    </citation>
    <scope>NUCLEOTIDE SEQUENCE [LARGE SCALE GENOMIC DNA]</scope>
    <source>
        <strain evidence="4">MPL-11</strain>
    </source>
</reference>
<keyword evidence="4" id="KW-1185">Reference proteome</keyword>
<accession>A0A1H1BNU5</accession>
<proteinExistence type="predicted"/>
<evidence type="ECO:0000313" key="4">
    <source>
        <dbReference type="Proteomes" id="UP000199481"/>
    </source>
</evidence>
<dbReference type="Proteomes" id="UP000199481">
    <property type="component" value="Unassembled WGS sequence"/>
</dbReference>
<dbReference type="RefSeq" id="WP_089978511.1">
    <property type="nucleotide sequence ID" value="NZ_CP084916.1"/>
</dbReference>
<gene>
    <name evidence="2" type="ORF">SAMN04487752_2668</name>
    <name evidence="3" type="ORF">SAMN04487752_2728</name>
</gene>
<reference evidence="2" key="2">
    <citation type="submission" date="2016-10" db="EMBL/GenBank/DDBJ databases">
        <authorList>
            <person name="de Groot N.N."/>
        </authorList>
    </citation>
    <scope>NUCLEOTIDE SEQUENCE [LARGE SCALE GENOMIC DNA]</scope>
    <source>
        <strain evidence="2">MPL-11</strain>
    </source>
</reference>
<evidence type="ECO:0000313" key="3">
    <source>
        <dbReference type="EMBL" id="SDQ55051.1"/>
    </source>
</evidence>
<dbReference type="OrthoDB" id="2190106at2"/>
<dbReference type="Pfam" id="PF06114">
    <property type="entry name" value="Peptidase_M78"/>
    <property type="match status" value="1"/>
</dbReference>
<dbReference type="EMBL" id="FNJW01000008">
    <property type="protein sequence ID" value="SDQ55051.1"/>
    <property type="molecule type" value="Genomic_DNA"/>
</dbReference>
<evidence type="ECO:0000313" key="2">
    <source>
        <dbReference type="EMBL" id="SDQ53533.1"/>
    </source>
</evidence>
<protein>
    <recommendedName>
        <fullName evidence="1">IrrE N-terminal-like domain-containing protein</fullName>
    </recommendedName>
</protein>
<name>A0A1H1BNU5_9LACT</name>